<dbReference type="PANTHER" id="PTHR16036">
    <property type="entry name" value="ANKYRIN REPEAT AND ZINC FINGER DOMAIN-CONTAINING PROTEIN 1"/>
    <property type="match status" value="1"/>
</dbReference>
<protein>
    <recommendedName>
        <fullName evidence="10">VLRF1 domain-containing protein</fullName>
    </recommendedName>
</protein>
<evidence type="ECO:0000256" key="6">
    <source>
        <dbReference type="ARBA" id="ARBA00022759"/>
    </source>
</evidence>
<comment type="caution">
    <text evidence="11">The sequence shown here is derived from an EMBL/GenBank/DDBJ whole genome shotgun (WGS) entry which is preliminary data.</text>
</comment>
<proteinExistence type="inferred from homology"/>
<evidence type="ECO:0000313" key="11">
    <source>
        <dbReference type="EMBL" id="EDM29688.1"/>
    </source>
</evidence>
<evidence type="ECO:0000256" key="9">
    <source>
        <dbReference type="ARBA" id="ARBA00023054"/>
    </source>
</evidence>
<dbReference type="GO" id="GO:0004519">
    <property type="term" value="F:endonuclease activity"/>
    <property type="evidence" value="ECO:0007669"/>
    <property type="project" value="UniProtKB-KW"/>
</dbReference>
<gene>
    <name evidence="11" type="ORF">LNTAR_18098</name>
</gene>
<keyword evidence="5" id="KW-0677">Repeat</keyword>
<keyword evidence="9" id="KW-0175">Coiled coil</keyword>
<comment type="subcellular location">
    <subcellularLocation>
        <location evidence="1">Cytoplasm</location>
    </subcellularLocation>
</comment>
<evidence type="ECO:0000256" key="1">
    <source>
        <dbReference type="ARBA" id="ARBA00004496"/>
    </source>
</evidence>
<keyword evidence="6" id="KW-0255">Endonuclease</keyword>
<evidence type="ECO:0000256" key="7">
    <source>
        <dbReference type="ARBA" id="ARBA00022801"/>
    </source>
</evidence>
<organism evidence="11 12">
    <name type="scientific">Lentisphaera araneosa HTCC2155</name>
    <dbReference type="NCBI Taxonomy" id="313628"/>
    <lineage>
        <taxon>Bacteria</taxon>
        <taxon>Pseudomonadati</taxon>
        <taxon>Lentisphaerota</taxon>
        <taxon>Lentisphaeria</taxon>
        <taxon>Lentisphaerales</taxon>
        <taxon>Lentisphaeraceae</taxon>
        <taxon>Lentisphaera</taxon>
    </lineage>
</organism>
<keyword evidence="8" id="KW-0040">ANK repeat</keyword>
<comment type="similarity">
    <text evidence="2">Belongs to the ANKZF1/VMS1 family.</text>
</comment>
<dbReference type="Proteomes" id="UP000004947">
    <property type="component" value="Unassembled WGS sequence"/>
</dbReference>
<dbReference type="RefSeq" id="WP_007276807.1">
    <property type="nucleotide sequence ID" value="NZ_ABCK01000001.1"/>
</dbReference>
<evidence type="ECO:0000256" key="8">
    <source>
        <dbReference type="ARBA" id="ARBA00023043"/>
    </source>
</evidence>
<dbReference type="STRING" id="313628.LNTAR_18098"/>
<evidence type="ECO:0000256" key="5">
    <source>
        <dbReference type="ARBA" id="ARBA00022737"/>
    </source>
</evidence>
<dbReference type="Pfam" id="PF18826">
    <property type="entry name" value="bVLRF1"/>
    <property type="match status" value="1"/>
</dbReference>
<sequence>MSRLYKFLDNPDFFAKLANSGLLILGDREKHGFSCTENNKKLFSFRLPLSYPAPLDGQALFEYLNTVQLTDDEDYIILLMEAGRAAVGLYKGGKLIDHKNIRKYMVRKKQGKAQISHLKSKGKSRYGSRLRLRESEAFFDEILEKLFSEDYKFISSIYYHCPVRLKACLNEAAEDLKLDLNQFTWKRLATDIKECSFNEFKRVSSEHHYCRFLLENEHSKTPSIPEYKKL</sequence>
<keyword evidence="3" id="KW-0963">Cytoplasm</keyword>
<keyword evidence="12" id="KW-1185">Reference proteome</keyword>
<dbReference type="AlphaFoldDB" id="A6DFV8"/>
<name>A6DFV8_9BACT</name>
<dbReference type="InterPro" id="IPR047139">
    <property type="entry name" value="ANKZ1/VMS1"/>
</dbReference>
<dbReference type="GO" id="GO:0036503">
    <property type="term" value="P:ERAD pathway"/>
    <property type="evidence" value="ECO:0007669"/>
    <property type="project" value="TreeGrafter"/>
</dbReference>
<dbReference type="OrthoDB" id="850705at2"/>
<dbReference type="GO" id="GO:0016787">
    <property type="term" value="F:hydrolase activity"/>
    <property type="evidence" value="ECO:0007669"/>
    <property type="project" value="UniProtKB-KW"/>
</dbReference>
<evidence type="ECO:0000256" key="2">
    <source>
        <dbReference type="ARBA" id="ARBA00009262"/>
    </source>
</evidence>
<dbReference type="eggNOG" id="ENOG502ZM41">
    <property type="taxonomic scope" value="Bacteria"/>
</dbReference>
<dbReference type="GO" id="GO:0005737">
    <property type="term" value="C:cytoplasm"/>
    <property type="evidence" value="ECO:0007669"/>
    <property type="project" value="UniProtKB-SubCell"/>
</dbReference>
<accession>A6DFV8</accession>
<evidence type="ECO:0000313" key="12">
    <source>
        <dbReference type="Proteomes" id="UP000004947"/>
    </source>
</evidence>
<dbReference type="PANTHER" id="PTHR16036:SF2">
    <property type="entry name" value="TRNA ENDONUCLEASE ANKZF1"/>
    <property type="match status" value="1"/>
</dbReference>
<evidence type="ECO:0000259" key="10">
    <source>
        <dbReference type="PROSITE" id="PS52044"/>
    </source>
</evidence>
<dbReference type="InterPro" id="IPR041175">
    <property type="entry name" value="VLRF1/Vms1"/>
</dbReference>
<evidence type="ECO:0000256" key="3">
    <source>
        <dbReference type="ARBA" id="ARBA00022490"/>
    </source>
</evidence>
<reference evidence="11 12" key="1">
    <citation type="journal article" date="2010" name="J. Bacteriol.">
        <title>Genome sequence of Lentisphaera araneosa HTCC2155T, the type species of the order Lentisphaerales in the phylum Lentisphaerae.</title>
        <authorList>
            <person name="Thrash J.C."/>
            <person name="Cho J.C."/>
            <person name="Vergin K.L."/>
            <person name="Morris R.M."/>
            <person name="Giovannoni S.J."/>
        </authorList>
    </citation>
    <scope>NUCLEOTIDE SEQUENCE [LARGE SCALE GENOMIC DNA]</scope>
    <source>
        <strain evidence="11 12">HTCC2155</strain>
    </source>
</reference>
<keyword evidence="7" id="KW-0378">Hydrolase</keyword>
<feature type="domain" description="VLRF1" evidence="10">
    <location>
        <begin position="71"/>
        <end position="210"/>
    </location>
</feature>
<dbReference type="PROSITE" id="PS52044">
    <property type="entry name" value="VLRF1"/>
    <property type="match status" value="1"/>
</dbReference>
<evidence type="ECO:0000256" key="4">
    <source>
        <dbReference type="ARBA" id="ARBA00022722"/>
    </source>
</evidence>
<dbReference type="EMBL" id="ABCK01000001">
    <property type="protein sequence ID" value="EDM29688.1"/>
    <property type="molecule type" value="Genomic_DNA"/>
</dbReference>
<keyword evidence="4" id="KW-0540">Nuclease</keyword>